<dbReference type="HOGENOM" id="CLU_1487656_0_0_9"/>
<dbReference type="PATRIC" id="fig|1036673.3.peg.1791"/>
<dbReference type="EMBL" id="CP002869">
    <property type="protein sequence ID" value="AEI40565.1"/>
    <property type="molecule type" value="Genomic_DNA"/>
</dbReference>
<dbReference type="Proteomes" id="UP000006620">
    <property type="component" value="Chromosome"/>
</dbReference>
<evidence type="ECO:0000313" key="1">
    <source>
        <dbReference type="EMBL" id="AEI40565.1"/>
    </source>
</evidence>
<evidence type="ECO:0008006" key="3">
    <source>
        <dbReference type="Google" id="ProtNLM"/>
    </source>
</evidence>
<gene>
    <name evidence="1" type="ordered locus">KNP414_02004</name>
</gene>
<dbReference type="SUPFAM" id="SSF48371">
    <property type="entry name" value="ARM repeat"/>
    <property type="match status" value="1"/>
</dbReference>
<dbReference type="InterPro" id="IPR016024">
    <property type="entry name" value="ARM-type_fold"/>
</dbReference>
<reference evidence="1 2" key="2">
    <citation type="journal article" date="2013" name="Genome Announc.">
        <title>Genome Sequence of Growth-Improving Paenibacillus mucilaginosus Strain KNP414.</title>
        <authorList>
            <person name="Lu J.J."/>
            <person name="Wang J.F."/>
            <person name="Hu X.F."/>
        </authorList>
    </citation>
    <scope>NUCLEOTIDE SEQUENCE [LARGE SCALE GENOMIC DNA]</scope>
    <source>
        <strain evidence="1 2">KNP414</strain>
    </source>
</reference>
<name>F8FRK8_PAEMK</name>
<proteinExistence type="predicted"/>
<evidence type="ECO:0000313" key="2">
    <source>
        <dbReference type="Proteomes" id="UP000006620"/>
    </source>
</evidence>
<protein>
    <recommendedName>
        <fullName evidence="3">HEAT repeat domain-containing protein</fullName>
    </recommendedName>
</protein>
<reference evidence="2" key="1">
    <citation type="submission" date="2011-06" db="EMBL/GenBank/DDBJ databases">
        <title>Complete genome sequence of Paenibacillus mucilaginosus KNP414.</title>
        <authorList>
            <person name="Wang J."/>
            <person name="Hu S."/>
            <person name="Hu X."/>
            <person name="Zhang B."/>
            <person name="Dong D."/>
            <person name="Zhang S."/>
            <person name="Zhao K."/>
            <person name="Wu D."/>
        </authorList>
    </citation>
    <scope>NUCLEOTIDE SEQUENCE [LARGE SCALE GENOMIC DNA]</scope>
    <source>
        <strain evidence="2">KNP414</strain>
    </source>
</reference>
<dbReference type="RefSeq" id="WP_013915726.1">
    <property type="nucleotide sequence ID" value="NC_015690.1"/>
</dbReference>
<organism evidence="1 2">
    <name type="scientific">Paenibacillus mucilaginosus (strain KNP414)</name>
    <dbReference type="NCBI Taxonomy" id="1036673"/>
    <lineage>
        <taxon>Bacteria</taxon>
        <taxon>Bacillati</taxon>
        <taxon>Bacillota</taxon>
        <taxon>Bacilli</taxon>
        <taxon>Bacillales</taxon>
        <taxon>Paenibacillaceae</taxon>
        <taxon>Paenibacillus</taxon>
    </lineage>
</organism>
<accession>F8FRK8</accession>
<sequence>MDASIRTWLAELESADKNVQFEALQNLLAATDTKVDWAYEMWGPLLGWLTDRDNHRRSRAAQLLSNLARSDPDQRMLADFSKLWAVIYDPKFVTARHTLQNIWKVGLAGPEQKSMVVTHLADRFRTCSDEKNYTLVRYDIIAGLKKMYDERNEEEIKRTALSLIDSEEDLKYRKKYAAVWS</sequence>
<dbReference type="InterPro" id="IPR011989">
    <property type="entry name" value="ARM-like"/>
</dbReference>
<dbReference type="AlphaFoldDB" id="F8FRK8"/>
<dbReference type="Gene3D" id="1.25.10.10">
    <property type="entry name" value="Leucine-rich Repeat Variant"/>
    <property type="match status" value="1"/>
</dbReference>
<dbReference type="KEGG" id="pms:KNP414_02004"/>